<feature type="region of interest" description="Disordered" evidence="1">
    <location>
        <begin position="100"/>
        <end position="189"/>
    </location>
</feature>
<evidence type="ECO:0000256" key="1">
    <source>
        <dbReference type="SAM" id="MobiDB-lite"/>
    </source>
</evidence>
<protein>
    <submittedName>
        <fullName evidence="3">Uncharacterized protein</fullName>
    </submittedName>
</protein>
<feature type="compositionally biased region" description="Basic and acidic residues" evidence="1">
    <location>
        <begin position="113"/>
        <end position="126"/>
    </location>
</feature>
<feature type="signal peptide" evidence="2">
    <location>
        <begin position="1"/>
        <end position="20"/>
    </location>
</feature>
<reference evidence="3" key="1">
    <citation type="submission" date="2023-10" db="EMBL/GenBank/DDBJ databases">
        <title>Genome assemblies of two species of porcelain crab, Petrolisthes cinctipes and Petrolisthes manimaculis (Anomura: Porcellanidae).</title>
        <authorList>
            <person name="Angst P."/>
        </authorList>
    </citation>
    <scope>NUCLEOTIDE SEQUENCE</scope>
    <source>
        <strain evidence="3">PB745_01</strain>
        <tissue evidence="3">Gill</tissue>
    </source>
</reference>
<name>A0AAE1G4L1_PETCI</name>
<feature type="chain" id="PRO_5042186427" evidence="2">
    <location>
        <begin position="21"/>
        <end position="189"/>
    </location>
</feature>
<evidence type="ECO:0000313" key="4">
    <source>
        <dbReference type="Proteomes" id="UP001286313"/>
    </source>
</evidence>
<sequence>MWKAVVFVSFASVALLEARAQNGAAESLPFHGYIPADNVRARAPEGDGQPNDIYMHLEQPPVLGQDEVVFYPRNLVGFGIEYGQDPEEHVYQIHNAADVAKERKKHDKHGKNSHNDQHSHSKDSKGKNFNMAPTADTHAPRPSPRHPQPNSHPSAPYNYNTPNKGSFPIRRPSGSHPHPSFPPRLPHQF</sequence>
<feature type="compositionally biased region" description="Basic residues" evidence="1">
    <location>
        <begin position="102"/>
        <end position="112"/>
    </location>
</feature>
<evidence type="ECO:0000313" key="3">
    <source>
        <dbReference type="EMBL" id="KAK3883158.1"/>
    </source>
</evidence>
<organism evidence="3 4">
    <name type="scientific">Petrolisthes cinctipes</name>
    <name type="common">Flat porcelain crab</name>
    <dbReference type="NCBI Taxonomy" id="88211"/>
    <lineage>
        <taxon>Eukaryota</taxon>
        <taxon>Metazoa</taxon>
        <taxon>Ecdysozoa</taxon>
        <taxon>Arthropoda</taxon>
        <taxon>Crustacea</taxon>
        <taxon>Multicrustacea</taxon>
        <taxon>Malacostraca</taxon>
        <taxon>Eumalacostraca</taxon>
        <taxon>Eucarida</taxon>
        <taxon>Decapoda</taxon>
        <taxon>Pleocyemata</taxon>
        <taxon>Anomura</taxon>
        <taxon>Galatheoidea</taxon>
        <taxon>Porcellanidae</taxon>
        <taxon>Petrolisthes</taxon>
    </lineage>
</organism>
<accession>A0AAE1G4L1</accession>
<keyword evidence="2" id="KW-0732">Signal</keyword>
<dbReference type="AlphaFoldDB" id="A0AAE1G4L1"/>
<feature type="compositionally biased region" description="Low complexity" evidence="1">
    <location>
        <begin position="168"/>
        <end position="178"/>
    </location>
</feature>
<dbReference type="Proteomes" id="UP001286313">
    <property type="component" value="Unassembled WGS sequence"/>
</dbReference>
<evidence type="ECO:0000256" key="2">
    <source>
        <dbReference type="SAM" id="SignalP"/>
    </source>
</evidence>
<gene>
    <name evidence="3" type="ORF">Pcinc_012492</name>
</gene>
<feature type="compositionally biased region" description="Polar residues" evidence="1">
    <location>
        <begin position="148"/>
        <end position="164"/>
    </location>
</feature>
<comment type="caution">
    <text evidence="3">The sequence shown here is derived from an EMBL/GenBank/DDBJ whole genome shotgun (WGS) entry which is preliminary data.</text>
</comment>
<feature type="compositionally biased region" description="Pro residues" evidence="1">
    <location>
        <begin position="179"/>
        <end position="189"/>
    </location>
</feature>
<dbReference type="EMBL" id="JAWQEG010001011">
    <property type="protein sequence ID" value="KAK3883158.1"/>
    <property type="molecule type" value="Genomic_DNA"/>
</dbReference>
<keyword evidence="4" id="KW-1185">Reference proteome</keyword>
<proteinExistence type="predicted"/>